<keyword evidence="1" id="KW-0694">RNA-binding</keyword>
<dbReference type="EMBL" id="CP009335">
    <property type="protein sequence ID" value="AJG74950.1"/>
    <property type="molecule type" value="Genomic_DNA"/>
</dbReference>
<organism evidence="3 5">
    <name type="scientific">Bacillus thuringiensis</name>
    <dbReference type="NCBI Taxonomy" id="1428"/>
    <lineage>
        <taxon>Bacteria</taxon>
        <taxon>Bacillati</taxon>
        <taxon>Bacillota</taxon>
        <taxon>Bacilli</taxon>
        <taxon>Bacillales</taxon>
        <taxon>Bacillaceae</taxon>
        <taxon>Bacillus</taxon>
        <taxon>Bacillus cereus group</taxon>
    </lineage>
</organism>
<evidence type="ECO:0000256" key="1">
    <source>
        <dbReference type="PROSITE-ProRule" id="PRU00182"/>
    </source>
</evidence>
<dbReference type="PROSITE" id="PS50889">
    <property type="entry name" value="S4"/>
    <property type="match status" value="1"/>
</dbReference>
<dbReference type="InterPro" id="IPR036986">
    <property type="entry name" value="S4_RNA-bd_sf"/>
</dbReference>
<sequence>MQKVQLSWSLYENQQNTIEKYCKNCRRTTLFTDTNIRRHNANGKNIYRFAIYKCPKDHTWNQKLRIYKSFTDHVETVDMTQQDQTETTTTISITQHKESGIDEITIVLDLVFGSHRMDKALSTYISDWSRTLIVDKIKNGDIQLNGQQMKPNTILSEGDYISICL</sequence>
<evidence type="ECO:0000313" key="2">
    <source>
        <dbReference type="EMBL" id="AJG74950.1"/>
    </source>
</evidence>
<name>A0A0B5NF37_BACTU</name>
<dbReference type="Proteomes" id="UP000501107">
    <property type="component" value="Chromosome"/>
</dbReference>
<dbReference type="Gene3D" id="3.10.290.10">
    <property type="entry name" value="RNA-binding S4 domain"/>
    <property type="match status" value="1"/>
</dbReference>
<dbReference type="AlphaFoldDB" id="A0A0B5NF37"/>
<dbReference type="CDD" id="cd00165">
    <property type="entry name" value="S4"/>
    <property type="match status" value="1"/>
</dbReference>
<dbReference type="Proteomes" id="UP000031876">
    <property type="component" value="Chromosome"/>
</dbReference>
<evidence type="ECO:0000313" key="4">
    <source>
        <dbReference type="Proteomes" id="UP000031876"/>
    </source>
</evidence>
<dbReference type="GO" id="GO:0003723">
    <property type="term" value="F:RNA binding"/>
    <property type="evidence" value="ECO:0007669"/>
    <property type="project" value="UniProtKB-KW"/>
</dbReference>
<accession>A0A0B5NF37</accession>
<dbReference type="SUPFAM" id="SSF55174">
    <property type="entry name" value="Alpha-L RNA-binding motif"/>
    <property type="match status" value="1"/>
</dbReference>
<evidence type="ECO:0000313" key="3">
    <source>
        <dbReference type="EMBL" id="QKH24563.1"/>
    </source>
</evidence>
<dbReference type="EMBL" id="CP053980">
    <property type="protein sequence ID" value="QKH24563.1"/>
    <property type="molecule type" value="Genomic_DNA"/>
</dbReference>
<protein>
    <submittedName>
        <fullName evidence="3">Cytoplasmic protein</fullName>
    </submittedName>
</protein>
<reference evidence="3 5" key="2">
    <citation type="submission" date="2020-05" db="EMBL/GenBank/DDBJ databases">
        <title>FDA dAtabase for Regulatory Grade micrObial Sequences (FDA-ARGOS): Supporting development and validation of Infectious Disease Dx tests.</title>
        <authorList>
            <person name="Nelson B."/>
            <person name="Plummer A."/>
            <person name="Tallon L."/>
            <person name="Sadzewicz L."/>
            <person name="Zhao X."/>
            <person name="Vavikolanu K."/>
            <person name="Mehta A."/>
            <person name="Aluvathingal J."/>
            <person name="Nadendla S."/>
            <person name="Myers T."/>
            <person name="Yan Y."/>
            <person name="Sichtig H."/>
        </authorList>
    </citation>
    <scope>NUCLEOTIDE SEQUENCE [LARGE SCALE GENOMIC DNA]</scope>
    <source>
        <strain evidence="3 5">FDAARGOS_795</strain>
    </source>
</reference>
<proteinExistence type="predicted"/>
<reference evidence="2 4" key="1">
    <citation type="journal article" date="2015" name="Genome Announc.">
        <title>Complete genome sequences for 35 biothreat assay-relevant bacillus species.</title>
        <authorList>
            <person name="Johnson S.L."/>
            <person name="Daligault H.E."/>
            <person name="Davenport K.W."/>
            <person name="Jaissle J."/>
            <person name="Frey K.G."/>
            <person name="Ladner J.T."/>
            <person name="Broomall S.M."/>
            <person name="Bishop-Lilly K.A."/>
            <person name="Bruce D.C."/>
            <person name="Gibbons H.S."/>
            <person name="Coyne S.R."/>
            <person name="Lo C.C."/>
            <person name="Meincke L."/>
            <person name="Munk A.C."/>
            <person name="Koroleva G.I."/>
            <person name="Rosenzweig C.N."/>
            <person name="Palacios G.F."/>
            <person name="Redden C.L."/>
            <person name="Minogue T.D."/>
            <person name="Chain P.S."/>
        </authorList>
    </citation>
    <scope>NUCLEOTIDE SEQUENCE [LARGE SCALE GENOMIC DNA]</scope>
    <source>
        <strain evidence="2 4">HD1011</strain>
    </source>
</reference>
<dbReference type="RefSeq" id="WP_001174599.1">
    <property type="nucleotide sequence ID" value="NZ_CP009335.1"/>
</dbReference>
<gene>
    <name evidence="2" type="ORF">BF38_719</name>
    <name evidence="3" type="ORF">FOC89_11345</name>
</gene>
<evidence type="ECO:0000313" key="5">
    <source>
        <dbReference type="Proteomes" id="UP000501107"/>
    </source>
</evidence>
<dbReference type="KEGG" id="btw:BF38_719"/>